<dbReference type="GO" id="GO:0019251">
    <property type="term" value="P:anaerobic cobalamin biosynthetic process"/>
    <property type="evidence" value="ECO:0007669"/>
    <property type="project" value="InterPro"/>
</dbReference>
<dbReference type="SUPFAM" id="SSF53800">
    <property type="entry name" value="Chelatase"/>
    <property type="match status" value="1"/>
</dbReference>
<dbReference type="AlphaFoldDB" id="A0A8J6N9J4"/>
<dbReference type="Gene3D" id="3.40.50.1400">
    <property type="match status" value="2"/>
</dbReference>
<organism evidence="1 2">
    <name type="scientific">Candidatus Desulfatifera sulfidica</name>
    <dbReference type="NCBI Taxonomy" id="2841691"/>
    <lineage>
        <taxon>Bacteria</taxon>
        <taxon>Pseudomonadati</taxon>
        <taxon>Thermodesulfobacteriota</taxon>
        <taxon>Desulfobulbia</taxon>
        <taxon>Desulfobulbales</taxon>
        <taxon>Desulfobulbaceae</taxon>
        <taxon>Candidatus Desulfatifera</taxon>
    </lineage>
</organism>
<gene>
    <name evidence="1" type="ORF">H8E79_02570</name>
</gene>
<evidence type="ECO:0000313" key="1">
    <source>
        <dbReference type="EMBL" id="MBC8208035.1"/>
    </source>
</evidence>
<dbReference type="Pfam" id="PF06180">
    <property type="entry name" value="CbiK"/>
    <property type="match status" value="1"/>
</dbReference>
<dbReference type="GO" id="GO:0016852">
    <property type="term" value="F:sirohydrochlorin cobaltochelatase activity"/>
    <property type="evidence" value="ECO:0007669"/>
    <property type="project" value="InterPro"/>
</dbReference>
<sequence length="269" mass="29264">MKLAPIVLAAYGSLGSSGNSGSTSATQAVYDHLERVVSDQLTNHPLFWVGTSDRVRALARSQGRECFPEPSVVLEQLARQGIERAVVQSLHVLPAAGYVRLRHLCLRADLVTAVGAPLLYGPADFQAVADCLAPLIEARPGQAILLVGHGTYHPAWTAFPALELYLRRRFGQRVFVGVVEKFPGGTEEMVTRIAAGEYQRVCLVPLLLSAGMHFNRDLVGAEATSWLSRLHRAGLDVELIEEGLGLLPGIAEIFCEHIRTALKELEPEK</sequence>
<protein>
    <submittedName>
        <fullName evidence="1">Sirohydrochlorin cobaltochelatase</fullName>
    </submittedName>
</protein>
<reference evidence="1 2" key="1">
    <citation type="submission" date="2020-08" db="EMBL/GenBank/DDBJ databases">
        <title>Bridging the membrane lipid divide: bacteria of the FCB group superphylum have the potential to synthesize archaeal ether lipids.</title>
        <authorList>
            <person name="Villanueva L."/>
            <person name="Von Meijenfeldt F.A.B."/>
            <person name="Westbye A.B."/>
            <person name="Yadav S."/>
            <person name="Hopmans E.C."/>
            <person name="Dutilh B.E."/>
            <person name="Sinninghe Damste J.S."/>
        </authorList>
    </citation>
    <scope>NUCLEOTIDE SEQUENCE [LARGE SCALE GENOMIC DNA]</scope>
    <source>
        <strain evidence="1">NIOZ-UU81</strain>
    </source>
</reference>
<evidence type="ECO:0000313" key="2">
    <source>
        <dbReference type="Proteomes" id="UP000599024"/>
    </source>
</evidence>
<dbReference type="EMBL" id="JACNLK010000026">
    <property type="protein sequence ID" value="MBC8208035.1"/>
    <property type="molecule type" value="Genomic_DNA"/>
</dbReference>
<comment type="caution">
    <text evidence="1">The sequence shown here is derived from an EMBL/GenBank/DDBJ whole genome shotgun (WGS) entry which is preliminary data.</text>
</comment>
<dbReference type="InterPro" id="IPR010388">
    <property type="entry name" value="Anaerobic_Co-chelatase"/>
</dbReference>
<name>A0A8J6N9J4_9BACT</name>
<accession>A0A8J6N9J4</accession>
<dbReference type="Proteomes" id="UP000599024">
    <property type="component" value="Unassembled WGS sequence"/>
</dbReference>
<proteinExistence type="predicted"/>